<dbReference type="Gene3D" id="3.40.50.200">
    <property type="entry name" value="Peptidase S8/S53 domain"/>
    <property type="match status" value="2"/>
</dbReference>
<dbReference type="InterPro" id="IPR037045">
    <property type="entry name" value="S8pro/Inhibitor_I9_sf"/>
</dbReference>
<dbReference type="eggNOG" id="ENOG502QRA7">
    <property type="taxonomic scope" value="Eukaryota"/>
</dbReference>
<evidence type="ECO:0000313" key="11">
    <source>
        <dbReference type="EMBL" id="KCW89325.1"/>
    </source>
</evidence>
<organism evidence="11">
    <name type="scientific">Eucalyptus grandis</name>
    <name type="common">Flooded gum</name>
    <dbReference type="NCBI Taxonomy" id="71139"/>
    <lineage>
        <taxon>Eukaryota</taxon>
        <taxon>Viridiplantae</taxon>
        <taxon>Streptophyta</taxon>
        <taxon>Embryophyta</taxon>
        <taxon>Tracheophyta</taxon>
        <taxon>Spermatophyta</taxon>
        <taxon>Magnoliopsida</taxon>
        <taxon>eudicotyledons</taxon>
        <taxon>Gunneridae</taxon>
        <taxon>Pentapetalae</taxon>
        <taxon>rosids</taxon>
        <taxon>malvids</taxon>
        <taxon>Myrtales</taxon>
        <taxon>Myrtaceae</taxon>
        <taxon>Myrtoideae</taxon>
        <taxon>Eucalypteae</taxon>
        <taxon>Eucalyptus</taxon>
    </lineage>
</organism>
<protein>
    <recommendedName>
        <fullName evidence="12">Subtilisin-like protease SBT4.15</fullName>
    </recommendedName>
</protein>
<dbReference type="Pfam" id="PF05922">
    <property type="entry name" value="Inhibitor_I9"/>
    <property type="match status" value="1"/>
</dbReference>
<dbReference type="Pfam" id="PF17766">
    <property type="entry name" value="fn3_6"/>
    <property type="match status" value="1"/>
</dbReference>
<dbReference type="SUPFAM" id="SSF52743">
    <property type="entry name" value="Subtilisin-like"/>
    <property type="match status" value="1"/>
</dbReference>
<dbReference type="InterPro" id="IPR000209">
    <property type="entry name" value="Peptidase_S8/S53_dom"/>
</dbReference>
<dbReference type="CDD" id="cd04852">
    <property type="entry name" value="Peptidases_S8_3"/>
    <property type="match status" value="1"/>
</dbReference>
<evidence type="ECO:0000256" key="7">
    <source>
        <dbReference type="PROSITE-ProRule" id="PRU01240"/>
    </source>
</evidence>
<evidence type="ECO:0008006" key="12">
    <source>
        <dbReference type="Google" id="ProtNLM"/>
    </source>
</evidence>
<evidence type="ECO:0000256" key="5">
    <source>
        <dbReference type="ARBA" id="ARBA00022825"/>
    </source>
</evidence>
<feature type="domain" description="Subtilisin-like protease fibronectin type-III" evidence="10">
    <location>
        <begin position="581"/>
        <end position="680"/>
    </location>
</feature>
<evidence type="ECO:0000256" key="2">
    <source>
        <dbReference type="ARBA" id="ARBA00022670"/>
    </source>
</evidence>
<dbReference type="GO" id="GO:0005576">
    <property type="term" value="C:extracellular region"/>
    <property type="evidence" value="ECO:0000318"/>
    <property type="project" value="GO_Central"/>
</dbReference>
<accession>A0A059DGF1</accession>
<keyword evidence="3" id="KW-0732">Signal</keyword>
<dbReference type="InterPro" id="IPR045051">
    <property type="entry name" value="SBT"/>
</dbReference>
<feature type="domain" description="Inhibitor I9" evidence="9">
    <location>
        <begin position="4"/>
        <end position="81"/>
    </location>
</feature>
<dbReference type="InterPro" id="IPR034197">
    <property type="entry name" value="Peptidases_S8_3"/>
</dbReference>
<dbReference type="FunCoup" id="A0A059DGF1">
    <property type="interactions" value="32"/>
</dbReference>
<evidence type="ECO:0000259" key="9">
    <source>
        <dbReference type="Pfam" id="PF05922"/>
    </source>
</evidence>
<dbReference type="PROSITE" id="PS51892">
    <property type="entry name" value="SUBTILASE"/>
    <property type="match status" value="1"/>
</dbReference>
<dbReference type="InterPro" id="IPR023828">
    <property type="entry name" value="Peptidase_S8_Ser-AS"/>
</dbReference>
<dbReference type="InterPro" id="IPR036852">
    <property type="entry name" value="Peptidase_S8/S53_dom_sf"/>
</dbReference>
<dbReference type="GO" id="GO:0006508">
    <property type="term" value="P:proteolysis"/>
    <property type="evidence" value="ECO:0007669"/>
    <property type="project" value="UniProtKB-KW"/>
</dbReference>
<dbReference type="PRINTS" id="PR00723">
    <property type="entry name" value="SUBTILISIN"/>
</dbReference>
<comment type="similarity">
    <text evidence="1 7">Belongs to the peptidase S8 family.</text>
</comment>
<evidence type="ECO:0000259" key="8">
    <source>
        <dbReference type="Pfam" id="PF00082"/>
    </source>
</evidence>
<dbReference type="InterPro" id="IPR010259">
    <property type="entry name" value="S8pro/Inhibitor_I9"/>
</dbReference>
<evidence type="ECO:0000256" key="4">
    <source>
        <dbReference type="ARBA" id="ARBA00022801"/>
    </source>
</evidence>
<keyword evidence="5 7" id="KW-0720">Serine protease</keyword>
<feature type="domain" description="Peptidase S8/S53" evidence="8">
    <location>
        <begin position="104"/>
        <end position="505"/>
    </location>
</feature>
<dbReference type="Gene3D" id="2.60.40.2310">
    <property type="match status" value="1"/>
</dbReference>
<gene>
    <name evidence="11" type="ORF">EUGRSUZ_A01616</name>
</gene>
<dbReference type="AlphaFoldDB" id="A0A059DGF1"/>
<name>A0A059DGF1_EUCGR</name>
<proteinExistence type="inferred from homology"/>
<dbReference type="InParanoid" id="A0A059DGF1"/>
<feature type="active site" description="Charge relay system" evidence="6 7">
    <location>
        <position position="472"/>
    </location>
</feature>
<dbReference type="Gene3D" id="3.30.70.80">
    <property type="entry name" value="Peptidase S8 propeptide/proteinase inhibitor I9"/>
    <property type="match status" value="1"/>
</dbReference>
<dbReference type="Gramene" id="KCW89325">
    <property type="protein sequence ID" value="KCW89325"/>
    <property type="gene ID" value="EUGRSUZ_A01616"/>
</dbReference>
<dbReference type="EMBL" id="KK198753">
    <property type="protein sequence ID" value="KCW89325.1"/>
    <property type="molecule type" value="Genomic_DNA"/>
</dbReference>
<dbReference type="MEROPS" id="S08.092"/>
<evidence type="ECO:0000256" key="3">
    <source>
        <dbReference type="ARBA" id="ARBA00022729"/>
    </source>
</evidence>
<dbReference type="PROSITE" id="PS00138">
    <property type="entry name" value="SUBTILASE_SER"/>
    <property type="match status" value="1"/>
</dbReference>
<dbReference type="PANTHER" id="PTHR10795">
    <property type="entry name" value="PROPROTEIN CONVERTASE SUBTILISIN/KEXIN"/>
    <property type="match status" value="1"/>
</dbReference>
<dbReference type="InterPro" id="IPR041469">
    <property type="entry name" value="Subtilisin-like_FN3"/>
</dbReference>
<dbReference type="Pfam" id="PF00082">
    <property type="entry name" value="Peptidase_S8"/>
    <property type="match status" value="1"/>
</dbReference>
<feature type="active site" description="Charge relay system" evidence="6 7">
    <location>
        <position position="175"/>
    </location>
</feature>
<evidence type="ECO:0000256" key="1">
    <source>
        <dbReference type="ARBA" id="ARBA00011073"/>
    </source>
</evidence>
<keyword evidence="2 7" id="KW-0645">Protease</keyword>
<evidence type="ECO:0000256" key="6">
    <source>
        <dbReference type="PIRSR" id="PIRSR615500-1"/>
    </source>
</evidence>
<dbReference type="GO" id="GO:0004252">
    <property type="term" value="F:serine-type endopeptidase activity"/>
    <property type="evidence" value="ECO:0000318"/>
    <property type="project" value="GO_Central"/>
</dbReference>
<evidence type="ECO:0000259" key="10">
    <source>
        <dbReference type="Pfam" id="PF17766"/>
    </source>
</evidence>
<dbReference type="Gene3D" id="3.50.30.30">
    <property type="match status" value="2"/>
</dbReference>
<keyword evidence="4 7" id="KW-0378">Hydrolase</keyword>
<reference evidence="11" key="1">
    <citation type="submission" date="2013-07" db="EMBL/GenBank/DDBJ databases">
        <title>The genome of Eucalyptus grandis.</title>
        <authorList>
            <person name="Schmutz J."/>
            <person name="Hayes R."/>
            <person name="Myburg A."/>
            <person name="Tuskan G."/>
            <person name="Grattapaglia D."/>
            <person name="Rokhsar D.S."/>
        </authorList>
    </citation>
    <scope>NUCLEOTIDE SEQUENCE</scope>
    <source>
        <tissue evidence="11">Leaf extractions</tissue>
    </source>
</reference>
<dbReference type="CDD" id="cd02120">
    <property type="entry name" value="PA_subtilisin_like"/>
    <property type="match status" value="1"/>
</dbReference>
<dbReference type="OMA" id="AFLCKEG"/>
<sequence length="689" mass="73827">MQPYIIYMGELPEAKTSVEDKHHSLLMAAIGDEEIARQAKIYSYGKSFNGFAARLLPHEVQKLSDEDVVMSVFANKKRKLHTTRSWDFLGMPETSGSRNSKVESDIIIGILDTGIYVNAPSFDDKGFGPAPAKWKGKCVKGANFTGCNNKVIGAKYFNLENAPTGSVTPADDIGHGTHTSSIAAGVAVKGASFYGIAKGTARGGASSAHIAMYKVCSKNGCSDMDLLAGFDEAIADGVDLISVSIGGPSTDFFSDPMAIGSFHAMKRGILTSCSGGNYGPTEYTIENVAPWIMTVAASSIDRKFQTEFKLGNGASYDSHLNASACDYGSLSQHKVKGRVVYCEGYLSQDDTIKQLGGVGLVASGDSLADVAFVVSMPRTTVSNKDGEKIDRYINSTKYPRAVISKTRTAKMNAPFIASFSSRGPQLIALNILKPDLAAPGLDILAAYSKLPPVTEDPLDKRHATFNILSGTSMACPHAVAAAAYVKSFHPNWSPAAIKSALMTTAMPMKIKDEFAELSSGSGQINPVKAVHPGLVYDITMRSYISFLCKEGYNGTTIALLAGGKKKFNCSSFRPAHGTDGLNYPSMHLQLTDTSASISAIFYRTVTNVGSAKSLYKAKVTAPEGVSIQVVPDTLKFDKLHENRSFKVVVKGGRVKKGTHIMSGSLEWSDSRHRVKSPILIFTTDQPIMV</sequence>
<feature type="active site" description="Charge relay system" evidence="6 7">
    <location>
        <position position="112"/>
    </location>
</feature>
<dbReference type="InterPro" id="IPR015500">
    <property type="entry name" value="Peptidase_S8_subtilisin-rel"/>
</dbReference>